<evidence type="ECO:0000313" key="12">
    <source>
        <dbReference type="EMBL" id="MBK1617723.1"/>
    </source>
</evidence>
<dbReference type="NCBIfam" id="TIGR02532">
    <property type="entry name" value="IV_pilin_GFxxxE"/>
    <property type="match status" value="1"/>
</dbReference>
<evidence type="ECO:0000259" key="11">
    <source>
        <dbReference type="Pfam" id="PF12019"/>
    </source>
</evidence>
<keyword evidence="7" id="KW-1133">Transmembrane helix</keyword>
<sequence length="158" mass="17111">MPRRLKRRSQRQDGFTLVELIVVLAIGGLLLALTPPLITAALPGVELKAGARRAAGALRQTREIAVASGIEATWLVDIETGRYRIEGQGRQGGLPDDIEIELIAAQDELRSESLGGIRFFPDGSSTGGRLILKRGEGGYQVGVNWLTGRILVVDWEPE</sequence>
<evidence type="ECO:0000256" key="1">
    <source>
        <dbReference type="ARBA" id="ARBA00004377"/>
    </source>
</evidence>
<accession>A0A9X0W674</accession>
<keyword evidence="3" id="KW-1003">Cell membrane</keyword>
<evidence type="ECO:0000256" key="8">
    <source>
        <dbReference type="ARBA" id="ARBA00023136"/>
    </source>
</evidence>
<dbReference type="GO" id="GO:0015628">
    <property type="term" value="P:protein secretion by the type II secretion system"/>
    <property type="evidence" value="ECO:0007669"/>
    <property type="project" value="InterPro"/>
</dbReference>
<comment type="subcellular location">
    <subcellularLocation>
        <location evidence="1">Cell inner membrane</location>
        <topology evidence="1">Single-pass membrane protein</topology>
    </subcellularLocation>
</comment>
<evidence type="ECO:0000256" key="9">
    <source>
        <dbReference type="ARBA" id="ARBA00025772"/>
    </source>
</evidence>
<gene>
    <name evidence="12" type="primary">gspH</name>
    <name evidence="12" type="ORF">CKO42_04490</name>
</gene>
<dbReference type="GO" id="GO:0015627">
    <property type="term" value="C:type II protein secretion system complex"/>
    <property type="evidence" value="ECO:0007669"/>
    <property type="project" value="InterPro"/>
</dbReference>
<keyword evidence="13" id="KW-1185">Reference proteome</keyword>
<reference evidence="12 13" key="1">
    <citation type="journal article" date="2020" name="Microorganisms">
        <title>Osmotic Adaptation and Compatible Solute Biosynthesis of Phototrophic Bacteria as Revealed from Genome Analyses.</title>
        <authorList>
            <person name="Imhoff J.F."/>
            <person name="Rahn T."/>
            <person name="Kunzel S."/>
            <person name="Keller A."/>
            <person name="Neulinger S.C."/>
        </authorList>
    </citation>
    <scope>NUCLEOTIDE SEQUENCE [LARGE SCALE GENOMIC DNA]</scope>
    <source>
        <strain evidence="12 13">DSM 25653</strain>
    </source>
</reference>
<evidence type="ECO:0000256" key="2">
    <source>
        <dbReference type="ARBA" id="ARBA00021549"/>
    </source>
</evidence>
<dbReference type="AlphaFoldDB" id="A0A9X0W674"/>
<protein>
    <recommendedName>
        <fullName evidence="2">Type II secretion system protein H</fullName>
    </recommendedName>
    <alternativeName>
        <fullName evidence="10">General secretion pathway protein H</fullName>
    </alternativeName>
</protein>
<evidence type="ECO:0000256" key="3">
    <source>
        <dbReference type="ARBA" id="ARBA00022475"/>
    </source>
</evidence>
<evidence type="ECO:0000256" key="6">
    <source>
        <dbReference type="ARBA" id="ARBA00022692"/>
    </source>
</evidence>
<comment type="caution">
    <text evidence="12">The sequence shown here is derived from an EMBL/GenBank/DDBJ whole genome shotgun (WGS) entry which is preliminary data.</text>
</comment>
<dbReference type="Pfam" id="PF07963">
    <property type="entry name" value="N_methyl"/>
    <property type="match status" value="1"/>
</dbReference>
<keyword evidence="5" id="KW-0997">Cell inner membrane</keyword>
<evidence type="ECO:0000313" key="13">
    <source>
        <dbReference type="Proteomes" id="UP001138768"/>
    </source>
</evidence>
<evidence type="ECO:0000256" key="5">
    <source>
        <dbReference type="ARBA" id="ARBA00022519"/>
    </source>
</evidence>
<keyword evidence="4" id="KW-0488">Methylation</keyword>
<evidence type="ECO:0000256" key="10">
    <source>
        <dbReference type="ARBA" id="ARBA00030775"/>
    </source>
</evidence>
<dbReference type="Pfam" id="PF12019">
    <property type="entry name" value="GspH"/>
    <property type="match status" value="1"/>
</dbReference>
<dbReference type="GO" id="GO:0005886">
    <property type="term" value="C:plasma membrane"/>
    <property type="evidence" value="ECO:0007669"/>
    <property type="project" value="UniProtKB-SubCell"/>
</dbReference>
<proteinExistence type="inferred from homology"/>
<organism evidence="12 13">
    <name type="scientific">Lamprobacter modestohalophilus</name>
    <dbReference type="NCBI Taxonomy" id="1064514"/>
    <lineage>
        <taxon>Bacteria</taxon>
        <taxon>Pseudomonadati</taxon>
        <taxon>Pseudomonadota</taxon>
        <taxon>Gammaproteobacteria</taxon>
        <taxon>Chromatiales</taxon>
        <taxon>Chromatiaceae</taxon>
        <taxon>Lamprobacter</taxon>
    </lineage>
</organism>
<name>A0A9X0W674_9GAMM</name>
<dbReference type="SUPFAM" id="SSF54523">
    <property type="entry name" value="Pili subunits"/>
    <property type="match status" value="1"/>
</dbReference>
<evidence type="ECO:0000256" key="4">
    <source>
        <dbReference type="ARBA" id="ARBA00022481"/>
    </source>
</evidence>
<dbReference type="InterPro" id="IPR045584">
    <property type="entry name" value="Pilin-like"/>
</dbReference>
<dbReference type="EMBL" id="NRRY01000004">
    <property type="protein sequence ID" value="MBK1617723.1"/>
    <property type="molecule type" value="Genomic_DNA"/>
</dbReference>
<keyword evidence="8" id="KW-0472">Membrane</keyword>
<dbReference type="Proteomes" id="UP001138768">
    <property type="component" value="Unassembled WGS sequence"/>
</dbReference>
<dbReference type="InterPro" id="IPR022346">
    <property type="entry name" value="T2SS_GspH"/>
</dbReference>
<dbReference type="InterPro" id="IPR012902">
    <property type="entry name" value="N_methyl_site"/>
</dbReference>
<comment type="similarity">
    <text evidence="9">Belongs to the GSP H family.</text>
</comment>
<feature type="domain" description="General secretion pathway GspH" evidence="11">
    <location>
        <begin position="51"/>
        <end position="146"/>
    </location>
</feature>
<evidence type="ECO:0000256" key="7">
    <source>
        <dbReference type="ARBA" id="ARBA00022989"/>
    </source>
</evidence>
<keyword evidence="6" id="KW-0812">Transmembrane</keyword>